<dbReference type="NCBIfam" id="TIGR04256">
    <property type="entry name" value="GxxExxY"/>
    <property type="match status" value="1"/>
</dbReference>
<evidence type="ECO:0000313" key="1">
    <source>
        <dbReference type="EMBL" id="EHC08472.1"/>
    </source>
</evidence>
<evidence type="ECO:0008006" key="3">
    <source>
        <dbReference type="Google" id="ProtNLM"/>
    </source>
</evidence>
<dbReference type="InterPro" id="IPR026350">
    <property type="entry name" value="GxxExxY"/>
</dbReference>
<protein>
    <recommendedName>
        <fullName evidence="3">GxxExxY protein</fullName>
    </recommendedName>
</protein>
<dbReference type="Pfam" id="PF13366">
    <property type="entry name" value="PDDEXK_3"/>
    <property type="match status" value="1"/>
</dbReference>
<organism evidence="1 2">
    <name type="scientific">Fischerella thermalis JSC-11</name>
    <dbReference type="NCBI Taxonomy" id="741277"/>
    <lineage>
        <taxon>Bacteria</taxon>
        <taxon>Bacillati</taxon>
        <taxon>Cyanobacteriota</taxon>
        <taxon>Cyanophyceae</taxon>
        <taxon>Nostocales</taxon>
        <taxon>Hapalosiphonaceae</taxon>
        <taxon>Fischerella</taxon>
    </lineage>
</organism>
<keyword evidence="2" id="KW-1185">Reference proteome</keyword>
<name>G6G014_9CYAN</name>
<dbReference type="RefSeq" id="WP_009460165.1">
    <property type="nucleotide sequence ID" value="NZ_AGIZ01000019.1"/>
</dbReference>
<dbReference type="Proteomes" id="UP000004344">
    <property type="component" value="Unassembled WGS sequence"/>
</dbReference>
<reference evidence="1 2" key="1">
    <citation type="submission" date="2011-09" db="EMBL/GenBank/DDBJ databases">
        <title>The draft genome of Fischerella sp. JSC-11.</title>
        <authorList>
            <consortium name="US DOE Joint Genome Institute (JGI-PGF)"/>
            <person name="Lucas S."/>
            <person name="Han J."/>
            <person name="Lapidus A."/>
            <person name="Cheng J.-F."/>
            <person name="Goodwin L."/>
            <person name="Pitluck S."/>
            <person name="Peters L."/>
            <person name="Land M.L."/>
            <person name="Hauser L."/>
            <person name="Sarkisova S."/>
            <person name="Bryant D.A."/>
            <person name="Brown I."/>
            <person name="Woyke T.J."/>
        </authorList>
    </citation>
    <scope>NUCLEOTIDE SEQUENCE [LARGE SCALE GENOMIC DNA]</scope>
    <source>
        <strain evidence="1 2">JSC-11</strain>
    </source>
</reference>
<dbReference type="PATRIC" id="fig|741277.3.peg.4000"/>
<dbReference type="EMBL" id="AGIZ01000019">
    <property type="protein sequence ID" value="EHC08472.1"/>
    <property type="molecule type" value="Genomic_DNA"/>
</dbReference>
<comment type="caution">
    <text evidence="1">The sequence shown here is derived from an EMBL/GenBank/DDBJ whole genome shotgun (WGS) entry which is preliminary data.</text>
</comment>
<dbReference type="AlphaFoldDB" id="G6G014"/>
<sequence length="137" mass="15483">MNHQDSKTPRKPISQQLDQVATQVVDAAFQVHSTLGPGLLESVYELCLEHELTKRRLSVEKQVPLPVLYDNLYIEAGFKVDLLVDRCLIVELKAVETLLPVHTAQLLTYLKLSKCRLGLLINFNVPLIKDGIKRLVL</sequence>
<evidence type="ECO:0000313" key="2">
    <source>
        <dbReference type="Proteomes" id="UP000004344"/>
    </source>
</evidence>
<proteinExistence type="predicted"/>
<gene>
    <name evidence="1" type="ORF">FJSC11DRAFT_4463</name>
</gene>
<dbReference type="GeneID" id="35800149"/>
<accession>G6G014</accession>